<accession>A0ABR3P698</accession>
<evidence type="ECO:0000256" key="3">
    <source>
        <dbReference type="ARBA" id="ARBA00023128"/>
    </source>
</evidence>
<dbReference type="PANTHER" id="PTHR28554:SF1">
    <property type="entry name" value="LARGE RIBOSOMAL SUBUNIT PROTEIN ML45"/>
    <property type="match status" value="1"/>
</dbReference>
<evidence type="ECO:0000313" key="6">
    <source>
        <dbReference type="Proteomes" id="UP001562354"/>
    </source>
</evidence>
<keyword evidence="3" id="KW-0496">Mitochondrion</keyword>
<dbReference type="InterPro" id="IPR024621">
    <property type="entry name" value="Mba1"/>
</dbReference>
<evidence type="ECO:0000256" key="1">
    <source>
        <dbReference type="ARBA" id="ARBA00004173"/>
    </source>
</evidence>
<evidence type="ECO:0000256" key="2">
    <source>
        <dbReference type="ARBA" id="ARBA00022946"/>
    </source>
</evidence>
<keyword evidence="6" id="KW-1185">Reference proteome</keyword>
<dbReference type="InterPro" id="IPR051975">
    <property type="entry name" value="mtLSU_mL45"/>
</dbReference>
<dbReference type="EMBL" id="JBFMKM010000013">
    <property type="protein sequence ID" value="KAL1301579.1"/>
    <property type="molecule type" value="Genomic_DNA"/>
</dbReference>
<keyword evidence="2" id="KW-0809">Transit peptide</keyword>
<comment type="caution">
    <text evidence="5">The sequence shown here is derived from an EMBL/GenBank/DDBJ whole genome shotgun (WGS) entry which is preliminary data.</text>
</comment>
<dbReference type="GeneID" id="95979511"/>
<sequence>MASTTRLRQVILRPCTLQQRQQQCAPLLVQAQQQQQQRQTQHGLSPRARSFTTTRQGMAKRNNSFIPQMPSQKTTPQKSMKILMQESKEALQFPDDIGFLPGTFIMPHGRNLPSIFSNPSGRLALEKARLIQHTKDLLATGVMKYIYIRDPSRRTIFSNLKSPKWRTACRFPLLQRHQLPAISKSLYESMYTHFASGDIDVIRKQLCENVFDRLKTRILARAPNTSMRWKLHEYIGSPKVVSHRFVPLTAGEKDKTKQSAIQQAVVRIRSRQSLQRLRKIRSSGGKVSEVLEEGSTPDNVGKEVVEYFVVQRTLRKGKMGEWKAWGTTEEMTLDKLQAEETKAIA</sequence>
<organism evidence="5 6">
    <name type="scientific">Neodothiora populina</name>
    <dbReference type="NCBI Taxonomy" id="2781224"/>
    <lineage>
        <taxon>Eukaryota</taxon>
        <taxon>Fungi</taxon>
        <taxon>Dikarya</taxon>
        <taxon>Ascomycota</taxon>
        <taxon>Pezizomycotina</taxon>
        <taxon>Dothideomycetes</taxon>
        <taxon>Dothideomycetidae</taxon>
        <taxon>Dothideales</taxon>
        <taxon>Dothioraceae</taxon>
        <taxon>Neodothiora</taxon>
    </lineage>
</organism>
<evidence type="ECO:0000256" key="4">
    <source>
        <dbReference type="SAM" id="MobiDB-lite"/>
    </source>
</evidence>
<reference evidence="5 6" key="1">
    <citation type="submission" date="2024-07" db="EMBL/GenBank/DDBJ databases">
        <title>Draft sequence of the Neodothiora populina.</title>
        <authorList>
            <person name="Drown D.D."/>
            <person name="Schuette U.S."/>
            <person name="Buechlein A.B."/>
            <person name="Rusch D.R."/>
            <person name="Winton L.W."/>
            <person name="Adams G.A."/>
        </authorList>
    </citation>
    <scope>NUCLEOTIDE SEQUENCE [LARGE SCALE GENOMIC DNA]</scope>
    <source>
        <strain evidence="5 6">CPC 39397</strain>
    </source>
</reference>
<feature type="region of interest" description="Disordered" evidence="4">
    <location>
        <begin position="38"/>
        <end position="78"/>
    </location>
</feature>
<dbReference type="Proteomes" id="UP001562354">
    <property type="component" value="Unassembled WGS sequence"/>
</dbReference>
<protein>
    <submittedName>
        <fullName evidence="5">Uncharacterized protein</fullName>
    </submittedName>
</protein>
<proteinExistence type="predicted"/>
<name>A0ABR3P698_9PEZI</name>
<dbReference type="PANTHER" id="PTHR28554">
    <property type="entry name" value="39S RIBOSOMAL PROTEIN L45, MITOCHONDRIAL"/>
    <property type="match status" value="1"/>
</dbReference>
<gene>
    <name evidence="5" type="ORF">AAFC00_005812</name>
</gene>
<dbReference type="RefSeq" id="XP_069197855.1">
    <property type="nucleotide sequence ID" value="XM_069345657.1"/>
</dbReference>
<dbReference type="Pfam" id="PF07961">
    <property type="entry name" value="MBA1"/>
    <property type="match status" value="1"/>
</dbReference>
<evidence type="ECO:0000313" key="5">
    <source>
        <dbReference type="EMBL" id="KAL1301579.1"/>
    </source>
</evidence>
<comment type="subcellular location">
    <subcellularLocation>
        <location evidence="1">Mitochondrion</location>
    </subcellularLocation>
</comment>
<feature type="compositionally biased region" description="Polar residues" evidence="4">
    <location>
        <begin position="50"/>
        <end position="78"/>
    </location>
</feature>
<dbReference type="Gene3D" id="3.10.450.240">
    <property type="match status" value="1"/>
</dbReference>